<feature type="domain" description="C3H1-type" evidence="7">
    <location>
        <begin position="241"/>
        <end position="264"/>
    </location>
</feature>
<feature type="compositionally biased region" description="Polar residues" evidence="6">
    <location>
        <begin position="407"/>
        <end position="416"/>
    </location>
</feature>
<dbReference type="InterPro" id="IPR000571">
    <property type="entry name" value="Znf_CCCH"/>
</dbReference>
<feature type="non-terminal residue" evidence="8">
    <location>
        <position position="1"/>
    </location>
</feature>
<feature type="compositionally biased region" description="Basic and acidic residues" evidence="6">
    <location>
        <begin position="391"/>
        <end position="404"/>
    </location>
</feature>
<dbReference type="PANTHER" id="PTHR13119">
    <property type="entry name" value="ZINC FINGER CCCH DOMAIN-CONTAINING PROTEI"/>
    <property type="match status" value="1"/>
</dbReference>
<sequence length="775" mass="87577">LNEDLEDGEIFDDDEEEIAPTQKAPSLQQPATAEPPAASSPVPSKKRPLSPTGSDRRRPPRQRRTKRAREDDRPFPRKQRRRSEEHDKSREKEMVIDEDELLNVTRIRSPPPGARTNNDWDRFHGRSDEEDEEGIGVSGGGGGGGGGGGNGGGSRRNNRGRDGFQSRRRLRTRGGGRRGGGRRGDSNICKFYLQGKCQRVRGPDCPYAHANSQRKFELCKFYMNDCCAKKDKCLFMHNDFPCKFFHLGLKCYAGKRCKFSHSKVSSYVKQQLIKHNQSETDKHFLHNLETFSPRESPSHDHMDGGGDSPSHHHHHRRGGGQNHHNRHQSGSGSRHHNHQDMRRSISPPHSEHNNEDLNYELDLPPQNNLDSSYSDDERNRTPMPSPSQENSSDRDMRSPEREMLGECSSNSDTPASDQKDSGLGEDMPQEVPLNLPRKQRELYLRIQQQQRHTQEEQNDEGEEHDKEEDYKDEDWYSSDEEGNVPPALATILNTIKDKKSESYQEQTVPELLPDFDVSAVSKLLTTVRETIQQQQQQQHQSPLQQKSNSQQSSHETKPSQDAKRRVRDPRLRAVGSPPMERRSPSDFMPTLPPLSNPLTADVRYTSKSVTPSLSLTTDVDLRQLPFKPAPVHQAANEIDASITSHPPIVNYALIPFPTVAKPDYIHVLPKNLNDPRLRRFVAQPLQMSLPLPVMMGNSATSGHAPPPLGTTRDPRQRVLANDPRRRPLLPHPPGPPIGQHVSNPRDSDLLGHPPFPLGNDVDLRFQQPAPNFSFD</sequence>
<feature type="region of interest" description="Disordered" evidence="6">
    <location>
        <begin position="694"/>
        <end position="775"/>
    </location>
</feature>
<feature type="region of interest" description="Disordered" evidence="6">
    <location>
        <begin position="1"/>
        <end position="182"/>
    </location>
</feature>
<dbReference type="GO" id="GO:0003723">
    <property type="term" value="F:RNA binding"/>
    <property type="evidence" value="ECO:0007669"/>
    <property type="project" value="InterPro"/>
</dbReference>
<keyword evidence="4 5" id="KW-0862">Zinc</keyword>
<evidence type="ECO:0000259" key="7">
    <source>
        <dbReference type="PROSITE" id="PS50103"/>
    </source>
</evidence>
<keyword evidence="1 5" id="KW-0479">Metal-binding</keyword>
<evidence type="ECO:0000256" key="5">
    <source>
        <dbReference type="PROSITE-ProRule" id="PRU00723"/>
    </source>
</evidence>
<feature type="compositionally biased region" description="Basic residues" evidence="6">
    <location>
        <begin position="58"/>
        <end position="67"/>
    </location>
</feature>
<evidence type="ECO:0000256" key="2">
    <source>
        <dbReference type="ARBA" id="ARBA00022737"/>
    </source>
</evidence>
<feature type="domain" description="C3H1-type" evidence="7">
    <location>
        <begin position="183"/>
        <end position="212"/>
    </location>
</feature>
<dbReference type="InterPro" id="IPR036855">
    <property type="entry name" value="Znf_CCCH_sf"/>
</dbReference>
<proteinExistence type="predicted"/>
<feature type="compositionally biased region" description="Gly residues" evidence="6">
    <location>
        <begin position="136"/>
        <end position="154"/>
    </location>
</feature>
<dbReference type="AlphaFoldDB" id="A0A0V0G9U5"/>
<feature type="compositionally biased region" description="Basic and acidic residues" evidence="6">
    <location>
        <begin position="338"/>
        <end position="355"/>
    </location>
</feature>
<feature type="compositionally biased region" description="Acidic residues" evidence="6">
    <location>
        <begin position="1"/>
        <end position="18"/>
    </location>
</feature>
<feature type="compositionally biased region" description="Basic residues" evidence="6">
    <location>
        <begin position="311"/>
        <end position="337"/>
    </location>
</feature>
<organism evidence="8">
    <name type="scientific">Triatoma dimidiata</name>
    <name type="common">Kissing bug</name>
    <name type="synonym">Meccus dimidiatus</name>
    <dbReference type="NCBI Taxonomy" id="72491"/>
    <lineage>
        <taxon>Eukaryota</taxon>
        <taxon>Metazoa</taxon>
        <taxon>Ecdysozoa</taxon>
        <taxon>Arthropoda</taxon>
        <taxon>Hexapoda</taxon>
        <taxon>Insecta</taxon>
        <taxon>Pterygota</taxon>
        <taxon>Neoptera</taxon>
        <taxon>Paraneoptera</taxon>
        <taxon>Hemiptera</taxon>
        <taxon>Heteroptera</taxon>
        <taxon>Panheteroptera</taxon>
        <taxon>Cimicomorpha</taxon>
        <taxon>Reduviidae</taxon>
        <taxon>Triatominae</taxon>
        <taxon>Triatoma</taxon>
    </lineage>
</organism>
<dbReference type="Pfam" id="PF14608">
    <property type="entry name" value="zf-CCCH_2"/>
    <property type="match status" value="3"/>
</dbReference>
<feature type="zinc finger region" description="C3H1-type" evidence="5">
    <location>
        <begin position="213"/>
        <end position="240"/>
    </location>
</feature>
<dbReference type="EMBL" id="GECL01002087">
    <property type="protein sequence ID" value="JAP04037.1"/>
    <property type="molecule type" value="Transcribed_RNA"/>
</dbReference>
<dbReference type="GO" id="GO:0045892">
    <property type="term" value="P:negative regulation of DNA-templated transcription"/>
    <property type="evidence" value="ECO:0007669"/>
    <property type="project" value="InterPro"/>
</dbReference>
<keyword evidence="3 5" id="KW-0863">Zinc-finger</keyword>
<protein>
    <submittedName>
        <fullName evidence="8">Putative transcription termination factor rho</fullName>
    </submittedName>
</protein>
<dbReference type="SMART" id="SM00356">
    <property type="entry name" value="ZnF_C3H1"/>
    <property type="match status" value="3"/>
</dbReference>
<feature type="compositionally biased region" description="Basic and acidic residues" evidence="6">
    <location>
        <begin position="554"/>
        <end position="571"/>
    </location>
</feature>
<dbReference type="GO" id="GO:0008270">
    <property type="term" value="F:zinc ion binding"/>
    <property type="evidence" value="ECO:0007669"/>
    <property type="project" value="UniProtKB-KW"/>
</dbReference>
<feature type="region of interest" description="Disordered" evidence="6">
    <location>
        <begin position="291"/>
        <end position="487"/>
    </location>
</feature>
<feature type="zinc finger region" description="C3H1-type" evidence="5">
    <location>
        <begin position="183"/>
        <end position="212"/>
    </location>
</feature>
<feature type="compositionally biased region" description="Low complexity" evidence="6">
    <location>
        <begin position="532"/>
        <end position="545"/>
    </location>
</feature>
<dbReference type="GO" id="GO:0005634">
    <property type="term" value="C:nucleus"/>
    <property type="evidence" value="ECO:0007669"/>
    <property type="project" value="TreeGrafter"/>
</dbReference>
<evidence type="ECO:0000256" key="4">
    <source>
        <dbReference type="ARBA" id="ARBA00022833"/>
    </source>
</evidence>
<accession>A0A0V0G9U5</accession>
<keyword evidence="2" id="KW-0677">Repeat</keyword>
<feature type="compositionally biased region" description="Basic residues" evidence="6">
    <location>
        <begin position="166"/>
        <end position="181"/>
    </location>
</feature>
<dbReference type="SUPFAM" id="SSF90229">
    <property type="entry name" value="CCCH zinc finger"/>
    <property type="match status" value="2"/>
</dbReference>
<dbReference type="PANTHER" id="PTHR13119:SF12">
    <property type="entry name" value="PROTEIN SUPPRESSOR OF SABLE"/>
    <property type="match status" value="1"/>
</dbReference>
<reference evidence="8" key="1">
    <citation type="journal article" date="2018" name="J. Proteomics">
        <title>Exploring the molecular complexity of Triatoma dimidiata sialome.</title>
        <authorList>
            <person name="Santiago P.B."/>
            <person name="de Araujo C.N."/>
            <person name="Charneau S."/>
            <person name="Bastos I.M.D."/>
            <person name="Assumpcao T.C.F."/>
            <person name="Queiroz R.M.L."/>
            <person name="Praca Y.R."/>
            <person name="Cordeiro T.M."/>
            <person name="Garcia C.H.S."/>
            <person name="da Silva I.G."/>
            <person name="Raiol T."/>
            <person name="Motta F.N."/>
            <person name="de Araujo Oliveira J.V."/>
            <person name="de Sousa M.V."/>
            <person name="Ribeiro J.M.C."/>
            <person name="de Santana J.M."/>
        </authorList>
    </citation>
    <scope>NUCLEOTIDE SEQUENCE</scope>
    <source>
        <strain evidence="8">Santander</strain>
        <tissue evidence="8">Salivary glands</tissue>
    </source>
</reference>
<evidence type="ECO:0000256" key="1">
    <source>
        <dbReference type="ARBA" id="ARBA00022723"/>
    </source>
</evidence>
<evidence type="ECO:0000256" key="6">
    <source>
        <dbReference type="SAM" id="MobiDB-lite"/>
    </source>
</evidence>
<feature type="zinc finger region" description="C3H1-type" evidence="5">
    <location>
        <begin position="241"/>
        <end position="264"/>
    </location>
</feature>
<feature type="compositionally biased region" description="Basic and acidic residues" evidence="6">
    <location>
        <begin position="118"/>
        <end position="127"/>
    </location>
</feature>
<feature type="domain" description="C3H1-type" evidence="7">
    <location>
        <begin position="213"/>
        <end position="240"/>
    </location>
</feature>
<name>A0A0V0G9U5_TRIDM</name>
<feature type="compositionally biased region" description="Acidic residues" evidence="6">
    <location>
        <begin position="470"/>
        <end position="482"/>
    </location>
</feature>
<evidence type="ECO:0000256" key="3">
    <source>
        <dbReference type="ARBA" id="ARBA00022771"/>
    </source>
</evidence>
<dbReference type="PROSITE" id="PS50103">
    <property type="entry name" value="ZF_C3H1"/>
    <property type="match status" value="3"/>
</dbReference>
<feature type="compositionally biased region" description="Low complexity" evidence="6">
    <location>
        <begin position="30"/>
        <end position="43"/>
    </location>
</feature>
<dbReference type="Gene3D" id="4.10.1000.10">
    <property type="entry name" value="Zinc finger, CCCH-type"/>
    <property type="match status" value="1"/>
</dbReference>
<feature type="region of interest" description="Disordered" evidence="6">
    <location>
        <begin position="531"/>
        <end position="599"/>
    </location>
</feature>
<dbReference type="InterPro" id="IPR045124">
    <property type="entry name" value="Su(sable)-like"/>
</dbReference>
<feature type="compositionally biased region" description="Basic and acidic residues" evidence="6">
    <location>
        <begin position="82"/>
        <end position="95"/>
    </location>
</feature>
<evidence type="ECO:0000313" key="8">
    <source>
        <dbReference type="EMBL" id="JAP04037.1"/>
    </source>
</evidence>